<sequence length="312" mass="36088">MFLLIKRYFVKRKKTKCDYNVKENFFIYLCEHKDIEIYSPKKYKCYLKQDNTQMHFTPSVLRHPHFFSYKNRYNSQFPVIPPLPPGFLSVVLGFRHVQCFLAYVFFVFYAQLPFHCSHGEVLHVKFMYQCPVSSAVLLLSTSTFLNPTQLSASVQCPVPSCFLAQLLTTILLMVPSYHVWSTECVQSMLMERCTENQLSILHPSQLTARFCPLGHVKIVTERCKYKGVSPGCVEFFKFVEHLDVRSNFLLQASILGLADLLSLDNSCLKTYKYKALSDNMLDSQSKEPYLIGVFTSFRCLTVEFSGSLRTIQ</sequence>
<evidence type="ECO:0000313" key="2">
    <source>
        <dbReference type="Proteomes" id="UP001448207"/>
    </source>
</evidence>
<dbReference type="EMBL" id="JBCLYO010000001">
    <property type="protein sequence ID" value="KAL0097180.1"/>
    <property type="molecule type" value="Genomic_DNA"/>
</dbReference>
<keyword evidence="2" id="KW-1185">Reference proteome</keyword>
<reference evidence="1 2" key="1">
    <citation type="submission" date="2024-04" db="EMBL/GenBank/DDBJ databases">
        <title>Symmetric and asymmetric DNA N6-adenine methylation regulates different biological responses in Mucorales.</title>
        <authorList>
            <consortium name="Lawrence Berkeley National Laboratory"/>
            <person name="Lax C."/>
            <person name="Mondo S.J."/>
            <person name="Osorio-Concepcion M."/>
            <person name="Muszewska A."/>
            <person name="Corrochano-Luque M."/>
            <person name="Gutierrez G."/>
            <person name="Riley R."/>
            <person name="Lipzen A."/>
            <person name="Guo J."/>
            <person name="Hundley H."/>
            <person name="Amirebrahimi M."/>
            <person name="Ng V."/>
            <person name="Lorenzo-Gutierrez D."/>
            <person name="Binder U."/>
            <person name="Yang J."/>
            <person name="Song Y."/>
            <person name="Canovas D."/>
            <person name="Navarro E."/>
            <person name="Freitag M."/>
            <person name="Gabaldon T."/>
            <person name="Grigoriev I.V."/>
            <person name="Corrochano L.M."/>
            <person name="Nicolas F.E."/>
            <person name="Garre V."/>
        </authorList>
    </citation>
    <scope>NUCLEOTIDE SEQUENCE [LARGE SCALE GENOMIC DNA]</scope>
    <source>
        <strain evidence="1 2">L51</strain>
    </source>
</reference>
<comment type="caution">
    <text evidence="1">The sequence shown here is derived from an EMBL/GenBank/DDBJ whole genome shotgun (WGS) entry which is preliminary data.</text>
</comment>
<dbReference type="Proteomes" id="UP001448207">
    <property type="component" value="Unassembled WGS sequence"/>
</dbReference>
<evidence type="ECO:0000313" key="1">
    <source>
        <dbReference type="EMBL" id="KAL0097180.1"/>
    </source>
</evidence>
<proteinExistence type="predicted"/>
<gene>
    <name evidence="1" type="ORF">J3Q64DRAFT_1693595</name>
</gene>
<accession>A0ABR3BI48</accession>
<name>A0ABR3BI48_PHYBL</name>
<protein>
    <submittedName>
        <fullName evidence="1">Uncharacterized protein</fullName>
    </submittedName>
</protein>
<organism evidence="1 2">
    <name type="scientific">Phycomyces blakesleeanus</name>
    <dbReference type="NCBI Taxonomy" id="4837"/>
    <lineage>
        <taxon>Eukaryota</taxon>
        <taxon>Fungi</taxon>
        <taxon>Fungi incertae sedis</taxon>
        <taxon>Mucoromycota</taxon>
        <taxon>Mucoromycotina</taxon>
        <taxon>Mucoromycetes</taxon>
        <taxon>Mucorales</taxon>
        <taxon>Phycomycetaceae</taxon>
        <taxon>Phycomyces</taxon>
    </lineage>
</organism>